<accession>A0AC34EZN4</accession>
<proteinExistence type="predicted"/>
<name>A0AC34EZN4_9BILA</name>
<reference evidence="2" key="1">
    <citation type="submission" date="2022-11" db="UniProtKB">
        <authorList>
            <consortium name="WormBaseParasite"/>
        </authorList>
    </citation>
    <scope>IDENTIFICATION</scope>
</reference>
<dbReference type="WBParaSite" id="ES5_v2.g10186.t1">
    <property type="protein sequence ID" value="ES5_v2.g10186.t1"/>
    <property type="gene ID" value="ES5_v2.g10186"/>
</dbReference>
<sequence>MHEKEYNILCLGATGAGKTTTLNAFSTYSSHQTWESAMDAEELPILSCVRFSFSPANLQPLQVCLGEDENERFYGICEASTLEPKIYRFEHGNAIYNFVDVPGSADPRGIAQDDKNNKLILDAIGSLDNLHTICLFFKGDEKRLTAQVEFCLNEAFTKLHKDNILQIVFIFTYTREGHYRPGESLVTLREYFEKLQQKRNISVSIQPQNAYCIDNIAFKGLCLLQAHPNSEEYINMEEYKRCYEVSRDAMFRLFQDIPKKQPLEAITTLSVNEARIAILCLIEPLSVVSNAIQANEGNLENNQQQIQERVAETGVHEEYDVQKIDLINPATVCTAPECSQQIPIENGSDEMITVYPQKCHSPCHQSGITLSLIGDERLKECQTFRIEMKDGKIEEFPDEGDCKGCNHSYKVHQHIKTEYRRAIREVRIPPTNAEGAREFVAQRKIDLQREQAAIIRAMATFGAFLKSNAILSYNRAFPQYIQIEIEKEQQARNLEQVRRLQDLLIKFQNEELMIGSSEDQGANRRVIDAAHVGGVIEELFTLPINGQRIQELYENERNLNRQNVERNAINVVIDDQNVE</sequence>
<dbReference type="Proteomes" id="UP000887579">
    <property type="component" value="Unplaced"/>
</dbReference>
<protein>
    <submittedName>
        <fullName evidence="2">G domain-containing protein</fullName>
    </submittedName>
</protein>
<organism evidence="1 2">
    <name type="scientific">Panagrolaimus sp. ES5</name>
    <dbReference type="NCBI Taxonomy" id="591445"/>
    <lineage>
        <taxon>Eukaryota</taxon>
        <taxon>Metazoa</taxon>
        <taxon>Ecdysozoa</taxon>
        <taxon>Nematoda</taxon>
        <taxon>Chromadorea</taxon>
        <taxon>Rhabditida</taxon>
        <taxon>Tylenchina</taxon>
        <taxon>Panagrolaimomorpha</taxon>
        <taxon>Panagrolaimoidea</taxon>
        <taxon>Panagrolaimidae</taxon>
        <taxon>Panagrolaimus</taxon>
    </lineage>
</organism>
<evidence type="ECO:0000313" key="1">
    <source>
        <dbReference type="Proteomes" id="UP000887579"/>
    </source>
</evidence>
<evidence type="ECO:0000313" key="2">
    <source>
        <dbReference type="WBParaSite" id="ES5_v2.g10186.t1"/>
    </source>
</evidence>